<dbReference type="SMART" id="SM00232">
    <property type="entry name" value="JAB_MPN"/>
    <property type="match status" value="1"/>
</dbReference>
<evidence type="ECO:0000256" key="2">
    <source>
        <dbReference type="ARBA" id="ARBA00022664"/>
    </source>
</evidence>
<dbReference type="Pfam" id="PF10597">
    <property type="entry name" value="U5_2-snRNA_bdg"/>
    <property type="match status" value="1"/>
</dbReference>
<keyword evidence="3" id="KW-0747">Spliceosome</keyword>
<keyword evidence="2" id="KW-0507">mRNA processing</keyword>
<dbReference type="InterPro" id="IPR012337">
    <property type="entry name" value="RNaseH-like_sf"/>
</dbReference>
<evidence type="ECO:0000313" key="10">
    <source>
        <dbReference type="EMBL" id="TVU12386.1"/>
    </source>
</evidence>
<dbReference type="PANTHER" id="PTHR11140">
    <property type="entry name" value="PRE-MRNA SPLICING FACTOR PRP8"/>
    <property type="match status" value="1"/>
</dbReference>
<feature type="compositionally biased region" description="Pro residues" evidence="8">
    <location>
        <begin position="1"/>
        <end position="19"/>
    </location>
</feature>
<dbReference type="PROSITE" id="PS50249">
    <property type="entry name" value="MPN"/>
    <property type="match status" value="1"/>
</dbReference>
<protein>
    <recommendedName>
        <fullName evidence="9">MPN domain-containing protein</fullName>
    </recommendedName>
</protein>
<proteinExistence type="predicted"/>
<dbReference type="GO" id="GO:0030620">
    <property type="term" value="F:U2 snRNA binding"/>
    <property type="evidence" value="ECO:0007669"/>
    <property type="project" value="TreeGrafter"/>
</dbReference>
<dbReference type="InterPro" id="IPR012591">
    <property type="entry name" value="PRO8NT"/>
</dbReference>
<evidence type="ECO:0000256" key="3">
    <source>
        <dbReference type="ARBA" id="ARBA00022728"/>
    </source>
</evidence>
<dbReference type="GO" id="GO:0017070">
    <property type="term" value="F:U6 snRNA binding"/>
    <property type="evidence" value="ECO:0007669"/>
    <property type="project" value="InterPro"/>
</dbReference>
<evidence type="ECO:0000313" key="11">
    <source>
        <dbReference type="Proteomes" id="UP000324897"/>
    </source>
</evidence>
<dbReference type="FunFam" id="3.40.140.10:FF:000002">
    <property type="entry name" value="Pre-mRNA-processing-splicing factor 8"/>
    <property type="match status" value="1"/>
</dbReference>
<dbReference type="GO" id="GO:0030623">
    <property type="term" value="F:U5 snRNA binding"/>
    <property type="evidence" value="ECO:0007669"/>
    <property type="project" value="InterPro"/>
</dbReference>
<comment type="subcellular location">
    <subcellularLocation>
        <location evidence="1">Nucleus</location>
    </subcellularLocation>
</comment>
<dbReference type="GO" id="GO:0005682">
    <property type="term" value="C:U5 snRNP"/>
    <property type="evidence" value="ECO:0007669"/>
    <property type="project" value="TreeGrafter"/>
</dbReference>
<dbReference type="Pfam" id="PF01398">
    <property type="entry name" value="JAB"/>
    <property type="match status" value="1"/>
</dbReference>
<comment type="caution">
    <text evidence="10">The sequence shown here is derived from an EMBL/GenBank/DDBJ whole genome shotgun (WGS) entry which is preliminary data.</text>
</comment>
<dbReference type="Pfam" id="PF10596">
    <property type="entry name" value="U6-snRNA_bdg"/>
    <property type="match status" value="1"/>
</dbReference>
<dbReference type="Pfam" id="PF08082">
    <property type="entry name" value="PRO8NT"/>
    <property type="match status" value="1"/>
</dbReference>
<accession>A0A5J9TLU7</accession>
<dbReference type="Pfam" id="PF10598">
    <property type="entry name" value="RRM_4"/>
    <property type="match status" value="1"/>
</dbReference>
<gene>
    <name evidence="10" type="ORF">EJB05_46027</name>
</gene>
<dbReference type="Gene3D" id="1.20.80.40">
    <property type="match status" value="1"/>
</dbReference>
<dbReference type="GO" id="GO:0030619">
    <property type="term" value="F:U1 snRNA binding"/>
    <property type="evidence" value="ECO:0007669"/>
    <property type="project" value="TreeGrafter"/>
</dbReference>
<evidence type="ECO:0000256" key="8">
    <source>
        <dbReference type="SAM" id="MobiDB-lite"/>
    </source>
</evidence>
<dbReference type="Gene3D" id="3.40.140.10">
    <property type="entry name" value="Cytidine Deaminase, domain 2"/>
    <property type="match status" value="1"/>
</dbReference>
<dbReference type="InterPro" id="IPR021983">
    <property type="entry name" value="PRP8_domainIV"/>
</dbReference>
<dbReference type="InterPro" id="IPR019580">
    <property type="entry name" value="Prp8_U6-snRNA-bd"/>
</dbReference>
<dbReference type="GO" id="GO:0097157">
    <property type="term" value="F:pre-mRNA intronic binding"/>
    <property type="evidence" value="ECO:0007669"/>
    <property type="project" value="TreeGrafter"/>
</dbReference>
<evidence type="ECO:0000256" key="6">
    <source>
        <dbReference type="ARBA" id="ARBA00023242"/>
    </source>
</evidence>
<dbReference type="Pfam" id="PF08083">
    <property type="entry name" value="PROCN"/>
    <property type="match status" value="1"/>
</dbReference>
<name>A0A5J9TLU7_9POAL</name>
<sequence>MWNGAPPPPPMAAAPPPPGTTGVGQAPPPPPPPAGAPQGTKPLTPAELEAQLTEKARKWHQLNSKRYGDKRKFGFVEAQKEDMPPEHVRKIIRDHGDMSSKKYRHDKRVYLGALKFVPHAVYKLLENMPMPWEQVRNVKVLYHITGAITFVNEIPWVVEPIYLAQWGTMWIMMRREKRDRRHFKRMRFPPFDDEEPPLDYADNLLDVEPLEAIQLELDEEEDAAVYKWFYDHKPLVNTFFINGPSYRKWHLSLPIMATLYRLAGQLLSDLIDRNYFYLFDMESFFTAKALNMCIPGGPKFEPLYRDMEKGDEDWNEFNDINKLIIRQPLRTEYRIAFPHLYNNRPRKVRLGVYHTPMIMYIKTEDPDLPAFYYDPLINPITSTNKIDRRERKATEEEDDEDFCLPEDVEPLLKDTDLYSETTAAGISLLFAPKPFNMRSGRTRRAEDIPLVSEWFKEHCPPAYPVKVRVSYQKLLKCYVLNELHHRPPKAQKKKHLFRSLQATKFFQTTELDWAEAGLQVCKQGYNMLNLLIHRKNLNYLHLDYNFNLKPVKTLTTKERKKSRFGNAFHLCREILRLTKLVVDANIQFRLGNVDAFQLADGLQYIFSHVGQLTGMYRYKYRLMRQIRMCKDLKHLIYYRFNTGPVGKGPGCGFWAPMWRVWLFFLRGIVPLLERWLGNLLARQFEGRHSKGVAKTVTKQRVESHFDLELRAAVMHDVLDAMPEGIKQNKARTILQHLSEAWRCWKANIPWKVPGLPVPIENMILRYVKSKADWWTNVAHYNRERIRRGATVDKTVCRKNLGRLTRLWLKAEQERQHNYLKDGPYVTPEEAVAIYTTTVHWLESRKFSPIPFPPLSYKHDTKLLILALERLKESYSVAVRLNQLQREELGLIEQAYDNPHEALSRIKRHLLTQRAFKEVGIEFMDLYSYLIPVYEIEPLEKITDAYLDQYLWYEGDKRHLFPNWVKPADSEPPPLLVYKWCQGINNLQDVWDTSDGQCVVMLQTKFEKFFEKIDLTLLNRLLRLVLDHNIADYVTAKNNVVLSYKDMSHTNSYGLIRGLQFASFVVQYYGLVLDLLILGLTRASEIAGPPQMPNEFLTYADTKIETRHPIRLYSRYIDKVHILFRFTHEEARDLIQRYLTEHPDPNNENMVGYNNKKCWPRDARMRLMKHDVNLGRSVFWDMKNRLPRSITTLEWENSFVSVYSKDNPNLLFSMCGFEVRILPKIRMTQEAFSNTKDGVWNLQNEQTKERTAIAFLRVDDEHMKVFENRVRQILMSSGSTTFTKIVNKWNTALIGLMTYFREATVHTQELLDLLVKCENKIQTRIKIGLNSKMPSRFPPVIFYTPKEIGGLGMLSMGHILIPQSDLRYSKQTDVGVTHFRSGMSHDEDQLIPNLYRYIQPWESEFIDSQRVWAEYALKRQEAQSQNRRLTLEDLEDSWDRGIPRINTLFQKDRHTLAYDKGWRVRTDFKQYQVLKQNPFWWTHQRHDGKLWNLNNYRTDVIQALGGVEGILEHTLFKGTYFPTWEGLFWEKASGFEESMKYKKLTNAQRSGLNQIPNRRFTLWWSPTINRANVYVGFQVQLDLTGIFMHGKIPTLKISLIQIFRAHLWQKIHESVVMDLCQVLDQELDALEIETVQKETIHPRKSYKMNSSCADILLFAAHRWQMSKPSLVSESKDVFDQKASNKYWIDVQLRWGDYDSHDIERYTRAKFMDYTTDNMSIYPSPTGVMIGLDLAYNLHSAFGNWFPGSKPLLQQAMNKIMKSNPALYVLRERIRKGLQLYSSEPTEPYLSSQNYGEIFSNQIIWFVDDTNVYRVTIHKTFEGNLTTKPINGAIFIFNPRTGQLFLKVIHTSVWAGQKRLGQLAKWKTAEEVAALVRSLPVEEQPKQIIVTRKGMLDPLEVHLLDFPNIVIKGSELQLPFQACLKIEKFGDLILKATEPQMVLYNIYDDWLKSISSYTAFSRIVLILRALHVNNEKAKMLLKPDKTIVTEPHHIWPTLTDEQWLKVECALRDLILSDYAKKNNVNTSALTQSEMRDIILGAEIAPPSQQRQQIAEIEKQSRETTQLTAVTTRTTNVHGDELIITTTSPYEQAAFASKTDWRVRAISATNLYLRVNHIYVNSDDIKETGYTYIMPKNILKKFICIADLRTQIAGFLYGLSPQDNPQVKEIRCIAIPPQHGTHQMVTLPANLPEHEFLNDLEPLGWMHTQPNEAPQLSPQDLTSHAKILENNKQWDGEKCIILTCSFTPGSCSLTAYKLTPSGYEWGRSNKDNGSNPHGYLPTHYEKVQMLLSDRFLGFYMVPDNVPWNYNFMGVKHDPLMKYAMKLGMPRDFYHEDHRPTHFLEFSNIDEGEVAEGDREDTFS</sequence>
<organism evidence="10 11">
    <name type="scientific">Eragrostis curvula</name>
    <name type="common">weeping love grass</name>
    <dbReference type="NCBI Taxonomy" id="38414"/>
    <lineage>
        <taxon>Eukaryota</taxon>
        <taxon>Viridiplantae</taxon>
        <taxon>Streptophyta</taxon>
        <taxon>Embryophyta</taxon>
        <taxon>Tracheophyta</taxon>
        <taxon>Spermatophyta</taxon>
        <taxon>Magnoliopsida</taxon>
        <taxon>Liliopsida</taxon>
        <taxon>Poales</taxon>
        <taxon>Poaceae</taxon>
        <taxon>PACMAD clade</taxon>
        <taxon>Chloridoideae</taxon>
        <taxon>Eragrostideae</taxon>
        <taxon>Eragrostidinae</taxon>
        <taxon>Eragrostis</taxon>
    </lineage>
</organism>
<dbReference type="InterPro" id="IPR042516">
    <property type="entry name" value="Prp8_U5-snRNA-bd_sf"/>
</dbReference>
<dbReference type="GO" id="GO:0000244">
    <property type="term" value="P:spliceosomal tri-snRNP complex assembly"/>
    <property type="evidence" value="ECO:0007669"/>
    <property type="project" value="TreeGrafter"/>
</dbReference>
<dbReference type="FunFam" id="1.20.80.40:FF:000001">
    <property type="entry name" value="Pre-mRNA-processing-splicing factor 8"/>
    <property type="match status" value="1"/>
</dbReference>
<dbReference type="EMBL" id="RWGY01000039">
    <property type="protein sequence ID" value="TVU12386.1"/>
    <property type="molecule type" value="Genomic_DNA"/>
</dbReference>
<dbReference type="GO" id="GO:0071013">
    <property type="term" value="C:catalytic step 2 spliceosome"/>
    <property type="evidence" value="ECO:0007669"/>
    <property type="project" value="TreeGrafter"/>
</dbReference>
<feature type="region of interest" description="Disordered" evidence="8">
    <location>
        <begin position="1"/>
        <end position="46"/>
    </location>
</feature>
<reference evidence="10 11" key="1">
    <citation type="journal article" date="2019" name="Sci. Rep.">
        <title>A high-quality genome of Eragrostis curvula grass provides insights into Poaceae evolution and supports new strategies to enhance forage quality.</title>
        <authorList>
            <person name="Carballo J."/>
            <person name="Santos B.A.C.M."/>
            <person name="Zappacosta D."/>
            <person name="Garbus I."/>
            <person name="Selva J.P."/>
            <person name="Gallo C.A."/>
            <person name="Diaz A."/>
            <person name="Albertini E."/>
            <person name="Caccamo M."/>
            <person name="Echenique V."/>
        </authorList>
    </citation>
    <scope>NUCLEOTIDE SEQUENCE [LARGE SCALE GENOMIC DNA]</scope>
    <source>
        <strain evidence="11">cv. Victoria</strain>
        <tissue evidence="10">Leaf</tissue>
    </source>
</reference>
<dbReference type="Gene3D" id="3.30.420.230">
    <property type="match status" value="1"/>
</dbReference>
<dbReference type="FunFam" id="3.30.420.230:FF:000003">
    <property type="entry name" value="Pre-mRNA-processing-splicing factor 8"/>
    <property type="match status" value="1"/>
</dbReference>
<dbReference type="InterPro" id="IPR043173">
    <property type="entry name" value="Prp8_domainIV_fingers"/>
</dbReference>
<feature type="domain" description="MPN" evidence="9">
    <location>
        <begin position="2128"/>
        <end position="2259"/>
    </location>
</feature>
<dbReference type="InterPro" id="IPR012984">
    <property type="entry name" value="PROCT"/>
</dbReference>
<keyword evidence="11" id="KW-1185">Reference proteome</keyword>
<dbReference type="FunFam" id="3.90.1570.40:FF:000001">
    <property type="entry name" value="Pre-mRNA-processing-splicing factor 8"/>
    <property type="match status" value="1"/>
</dbReference>
<feature type="compositionally biased region" description="Pro residues" evidence="8">
    <location>
        <begin position="26"/>
        <end position="35"/>
    </location>
</feature>
<dbReference type="Pfam" id="PF08084">
    <property type="entry name" value="PROCT"/>
    <property type="match status" value="1"/>
</dbReference>
<evidence type="ECO:0000259" key="9">
    <source>
        <dbReference type="PROSITE" id="PS50249"/>
    </source>
</evidence>
<dbReference type="Pfam" id="PF12134">
    <property type="entry name" value="PRP8_domainIV"/>
    <property type="match status" value="1"/>
</dbReference>
<dbReference type="InterPro" id="IPR012592">
    <property type="entry name" value="PROCN"/>
</dbReference>
<dbReference type="PANTHER" id="PTHR11140:SF0">
    <property type="entry name" value="PRE-MRNA-PROCESSING-SPLICING FACTOR 8"/>
    <property type="match status" value="1"/>
</dbReference>
<dbReference type="InterPro" id="IPR019582">
    <property type="entry name" value="RRM_spliceosomal_PrP8"/>
</dbReference>
<dbReference type="GO" id="GO:0008237">
    <property type="term" value="F:metallopeptidase activity"/>
    <property type="evidence" value="ECO:0007669"/>
    <property type="project" value="InterPro"/>
</dbReference>
<evidence type="ECO:0000256" key="7">
    <source>
        <dbReference type="ARBA" id="ARBA00023274"/>
    </source>
</evidence>
<dbReference type="InterPro" id="IPR037518">
    <property type="entry name" value="MPN"/>
</dbReference>
<dbReference type="InterPro" id="IPR019581">
    <property type="entry name" value="Prp8_U5-snRNA-bd"/>
</dbReference>
<dbReference type="InterPro" id="IPR000555">
    <property type="entry name" value="JAMM/MPN+_dom"/>
</dbReference>
<dbReference type="Gene3D" id="3.30.43.40">
    <property type="entry name" value="Pre-mRNA-processing-splicing factor 8, U5-snRNA-binding domain"/>
    <property type="match status" value="1"/>
</dbReference>
<dbReference type="InterPro" id="IPR027652">
    <property type="entry name" value="PRP8"/>
</dbReference>
<keyword evidence="6" id="KW-0539">Nucleus</keyword>
<dbReference type="InterPro" id="IPR043172">
    <property type="entry name" value="Prp8_domainIV_palm"/>
</dbReference>
<dbReference type="FunFam" id="3.30.43.40:FF:000001">
    <property type="entry name" value="Pre-mRNA-processing-splicing factor 8"/>
    <property type="match status" value="1"/>
</dbReference>
<dbReference type="Proteomes" id="UP000324897">
    <property type="component" value="Chromosome 3"/>
</dbReference>
<dbReference type="Gramene" id="TVU12386">
    <property type="protein sequence ID" value="TVU12386"/>
    <property type="gene ID" value="EJB05_46027"/>
</dbReference>
<keyword evidence="7" id="KW-0687">Ribonucleoprotein</keyword>
<keyword evidence="5" id="KW-0508">mRNA splicing</keyword>
<dbReference type="OrthoDB" id="1931567at2759"/>
<dbReference type="CDD" id="cd08056">
    <property type="entry name" value="MPN_PRP8"/>
    <property type="match status" value="1"/>
</dbReference>
<dbReference type="Gene3D" id="3.90.1570.40">
    <property type="match status" value="1"/>
</dbReference>
<evidence type="ECO:0000256" key="1">
    <source>
        <dbReference type="ARBA" id="ARBA00004123"/>
    </source>
</evidence>
<keyword evidence="4" id="KW-0694">RNA-binding</keyword>
<evidence type="ECO:0000256" key="4">
    <source>
        <dbReference type="ARBA" id="ARBA00022884"/>
    </source>
</evidence>
<evidence type="ECO:0000256" key="5">
    <source>
        <dbReference type="ARBA" id="ARBA00023187"/>
    </source>
</evidence>
<dbReference type="CDD" id="cd13838">
    <property type="entry name" value="RNase_H_like_Prp8_IV"/>
    <property type="match status" value="1"/>
</dbReference>
<dbReference type="SUPFAM" id="SSF53098">
    <property type="entry name" value="Ribonuclease H-like"/>
    <property type="match status" value="2"/>
</dbReference>